<evidence type="ECO:0000256" key="5">
    <source>
        <dbReference type="ARBA" id="ARBA00022583"/>
    </source>
</evidence>
<evidence type="ECO:0000256" key="1">
    <source>
        <dbReference type="ARBA" id="ARBA00004277"/>
    </source>
</evidence>
<dbReference type="InterPro" id="IPR012295">
    <property type="entry name" value="TBP_dom_sf"/>
</dbReference>
<dbReference type="EMBL" id="LR007218">
    <property type="protein sequence ID" value="SVE76837.1"/>
    <property type="molecule type" value="mRNA"/>
</dbReference>
<dbReference type="SUPFAM" id="SSF48371">
    <property type="entry name" value="ARM repeat"/>
    <property type="match status" value="1"/>
</dbReference>
<evidence type="ECO:0000256" key="10">
    <source>
        <dbReference type="ARBA" id="ARBA00068769"/>
    </source>
</evidence>
<dbReference type="SMART" id="SM00809">
    <property type="entry name" value="Alpha_adaptinC2"/>
    <property type="match status" value="1"/>
</dbReference>
<feature type="binding site" evidence="12">
    <location>
        <position position="42"/>
    </location>
    <ligand>
        <name>a 1,2-diacyl-sn-glycero-3-phospho-(1D-myo-inositol-3,4,5-trisphosphate)</name>
        <dbReference type="ChEBI" id="CHEBI:57836"/>
    </ligand>
</feature>
<evidence type="ECO:0000313" key="16">
    <source>
        <dbReference type="EMBL" id="SVE77433.1"/>
    </source>
</evidence>
<keyword evidence="8 11" id="KW-0168">Coated pit</keyword>
<feature type="binding site" evidence="12">
    <location>
        <position position="52"/>
    </location>
    <ligand>
        <name>a 1,2-diacyl-sn-glycero-3-phospho-(1D-myo-inositol-3,4,5-trisphosphate)</name>
        <dbReference type="ChEBI" id="CHEBI:57836"/>
    </ligand>
</feature>
<dbReference type="Pfam" id="PF01602">
    <property type="entry name" value="Adaptin_N"/>
    <property type="match status" value="1"/>
</dbReference>
<dbReference type="InterPro" id="IPR008152">
    <property type="entry name" value="Clathrin_a/b/g-adaptin_app_Ig"/>
</dbReference>
<evidence type="ECO:0000256" key="9">
    <source>
        <dbReference type="ARBA" id="ARBA00062716"/>
    </source>
</evidence>
<evidence type="ECO:0000256" key="11">
    <source>
        <dbReference type="PIRNR" id="PIRNR037091"/>
    </source>
</evidence>
<comment type="function">
    <text evidence="11">Adaptins are components of the adaptor complexes which link clathrin to receptors in coated vesicles. Clathrin-associated protein complexes are believed to interact with the cytoplasmic tails of membrane proteins, leading to their selection and concentration.</text>
</comment>
<dbReference type="GO" id="GO:0072583">
    <property type="term" value="P:clathrin-dependent endocytosis"/>
    <property type="evidence" value="ECO:0007669"/>
    <property type="project" value="InterPro"/>
</dbReference>
<keyword evidence="3 11" id="KW-0813">Transport</keyword>
<dbReference type="Gene3D" id="1.25.10.10">
    <property type="entry name" value="Leucine-rich Repeat Variant"/>
    <property type="match status" value="1"/>
</dbReference>
<comment type="subunit">
    <text evidence="9">Adaptor protein complex 2 (AP-2) is a heterotetramer composed of two large adaptins (alpha-type and beta-type subunits), a medium adaptin (mu-type subunit AP50) and a small adaptin (sigma-type subunit AP17).</text>
</comment>
<evidence type="ECO:0000256" key="12">
    <source>
        <dbReference type="PIRSR" id="PIRSR037091-1"/>
    </source>
</evidence>
<evidence type="ECO:0000256" key="3">
    <source>
        <dbReference type="ARBA" id="ARBA00022448"/>
    </source>
</evidence>
<dbReference type="Pfam" id="PF02296">
    <property type="entry name" value="Alpha_adaptin_C"/>
    <property type="match status" value="1"/>
</dbReference>
<dbReference type="Gene3D" id="3.30.310.10">
    <property type="entry name" value="TATA-Binding Protein"/>
    <property type="match status" value="1"/>
</dbReference>
<evidence type="ECO:0000256" key="6">
    <source>
        <dbReference type="ARBA" id="ARBA00022927"/>
    </source>
</evidence>
<evidence type="ECO:0000259" key="14">
    <source>
        <dbReference type="SMART" id="SM00809"/>
    </source>
</evidence>
<dbReference type="InterPro" id="IPR050840">
    <property type="entry name" value="Adaptor_Complx_Large_Subunit"/>
</dbReference>
<proteinExistence type="evidence at transcript level"/>
<keyword evidence="5 11" id="KW-0254">Endocytosis</keyword>
<dbReference type="PANTHER" id="PTHR22780">
    <property type="entry name" value="ADAPTIN, ALPHA/GAMMA/EPSILON"/>
    <property type="match status" value="1"/>
</dbReference>
<organism evidence="15">
    <name type="scientific">Daphnia lumholtzi</name>
    <dbReference type="NCBI Taxonomy" id="42856"/>
    <lineage>
        <taxon>Eukaryota</taxon>
        <taxon>Metazoa</taxon>
        <taxon>Ecdysozoa</taxon>
        <taxon>Arthropoda</taxon>
        <taxon>Crustacea</taxon>
        <taxon>Branchiopoda</taxon>
        <taxon>Diplostraca</taxon>
        <taxon>Cladocera</taxon>
        <taxon>Anomopoda</taxon>
        <taxon>Daphniidae</taxon>
        <taxon>Daphnia</taxon>
    </lineage>
</organism>
<comment type="subcellular location">
    <subcellularLocation>
        <location evidence="2">Cell membrane</location>
        <topology evidence="2">Peripheral membrane protein</topology>
        <orientation evidence="2">Cytoplasmic side</orientation>
    </subcellularLocation>
    <subcellularLocation>
        <location evidence="1">Membrane</location>
        <location evidence="1">Coated pit</location>
        <topology evidence="1">Peripheral membrane protein</topology>
        <orientation evidence="1">Cytoplasmic side</orientation>
    </subcellularLocation>
</comment>
<dbReference type="EMBL" id="LR007814">
    <property type="protein sequence ID" value="SVE77433.1"/>
    <property type="molecule type" value="mRNA"/>
</dbReference>
<feature type="binding site" evidence="12">
    <location>
        <begin position="10"/>
        <end position="11"/>
    </location>
    <ligand>
        <name>a 1,2-diacyl-sn-glycero-3-phospho-(1D-myo-inositol-3,4,5-trisphosphate)</name>
        <dbReference type="ChEBI" id="CHEBI:57836"/>
    </ligand>
</feature>
<name>A0A4Y7M540_9CRUS</name>
<dbReference type="AlphaFoldDB" id="A0A4Y7M540"/>
<keyword evidence="6 11" id="KW-0653">Protein transport</keyword>
<evidence type="ECO:0000256" key="2">
    <source>
        <dbReference type="ARBA" id="ARBA00004413"/>
    </source>
</evidence>
<protein>
    <recommendedName>
        <fullName evidence="10 11">AP-2 complex subunit alpha</fullName>
    </recommendedName>
</protein>
<comment type="similarity">
    <text evidence="11">Belongs to the adaptor complexes large subunit family.</text>
</comment>
<dbReference type="SUPFAM" id="SSF49348">
    <property type="entry name" value="Clathrin adaptor appendage domain"/>
    <property type="match status" value="1"/>
</dbReference>
<dbReference type="FunFam" id="2.60.40.1230:FF:000003">
    <property type="entry name" value="AP-2 complex subunit alpha"/>
    <property type="match status" value="1"/>
</dbReference>
<dbReference type="FunFam" id="3.30.310.10:FF:000004">
    <property type="entry name" value="AP-2 complex subunit alpha"/>
    <property type="match status" value="1"/>
</dbReference>
<evidence type="ECO:0000256" key="7">
    <source>
        <dbReference type="ARBA" id="ARBA00023136"/>
    </source>
</evidence>
<dbReference type="InterPro" id="IPR011989">
    <property type="entry name" value="ARM-like"/>
</dbReference>
<sequence>MPAVRGDGMRGLAVFISDIRNCKSKEAEIKRINKELANIRSKFKGDKTLDGYQKKKYVCKLLFIFLLGHDIDFGHMEAVNLLSSNKYTEKQIGYLFISVLVNTNSDLIRLIIQSIKNDLASRNPIHVNLALQCIANIGSKEMAETFGTEIPKLLVSGDTMDVVKQSAALCLLRLLRTCPEVIPSGEWTSRIIHLLNDQHLGVVTAAASLIEALVKRNTDEYKGCVSLAVSRLSRIVTASYTDLQDYTYYFVPAPWLSVKLLRLLQNYPPPEDAGVRGRLTECLETILNKAQEPPKSKKVQHSNAKNAVLFEAISLIIHADSDATLLVRGCNQLGQFLSHRETNLRYLALESLCLLATSEFSHDSVKKHQETVINALKTERDVSVRQRAVDLLYAMCDKSNAEEIVQEMLNYLETADYSIREEMVLKVAILAEKYATDYTWYVDVILNLIRIAGDYVSDEVWFRVIQIVINRDDVQGYAAKTVFEALQAPACHENMVKVGSYVLGEFGNLIAGDQRSSPAVQFQLLHSKYHLCSANTRALLLTTYVKFVNLFPEIKQQIQDVFSADNNLRSADAELQQRASEYLQLSIVASTDVLATVLEEMPPFPERESSILAILKKKKPGRVAEPGSAGSDGATPKERKSPALNAVTNHSNHNTSGQSNDLLGLASPSAPTTTQNPAPLVDMLADVFSSASPPSVNNGFGSSFQPIDNLKKFACKNNGVLFENDLLQIGVKSEFRQNLGRIALYFGNKTSFALQGFSSSVGTPGDLATKLILQVKPVDVNVDAGAQIQQLVNVECVDEFLEYPTLTILFLYNGVQQRLSLKLPLTINKFFEPTEMNSEAFFTRWKNLSGSNQEAQKIFQASQPIDASHIRTKLIGTGMKLLDGIDPNPENYVSAGIIHTRTQQIGCLLRLEPNRQAQMYRLTIRSSKDSVAKLICDLLCDQF</sequence>
<dbReference type="PIRSF" id="PIRSF037091">
    <property type="entry name" value="AP2_complex_alpha"/>
    <property type="match status" value="1"/>
</dbReference>
<dbReference type="InterPro" id="IPR017104">
    <property type="entry name" value="AP2_complex_asu"/>
</dbReference>
<keyword evidence="7 11" id="KW-0472">Membrane</keyword>
<dbReference type="InterPro" id="IPR003164">
    <property type="entry name" value="Clathrin_a-adaptin_app_sub_C"/>
</dbReference>
<accession>A0A4Y7M540</accession>
<dbReference type="InterPro" id="IPR009028">
    <property type="entry name" value="Coatomer/calthrin_app_sub_C"/>
</dbReference>
<evidence type="ECO:0000256" key="13">
    <source>
        <dbReference type="SAM" id="MobiDB-lite"/>
    </source>
</evidence>
<dbReference type="GO" id="GO:0006886">
    <property type="term" value="P:intracellular protein transport"/>
    <property type="evidence" value="ECO:0007669"/>
    <property type="project" value="UniProtKB-UniRule"/>
</dbReference>
<dbReference type="FunFam" id="1.25.10.10:FF:000020">
    <property type="entry name" value="AP-2 complex subunit alpha"/>
    <property type="match status" value="1"/>
</dbReference>
<dbReference type="Gene3D" id="2.60.40.1230">
    <property type="match status" value="1"/>
</dbReference>
<evidence type="ECO:0000313" key="15">
    <source>
        <dbReference type="EMBL" id="SVE76837.1"/>
    </source>
</evidence>
<evidence type="ECO:0000256" key="8">
    <source>
        <dbReference type="ARBA" id="ARBA00023176"/>
    </source>
</evidence>
<dbReference type="InterPro" id="IPR002553">
    <property type="entry name" value="Clathrin/coatomer_adapt-like_N"/>
</dbReference>
<reference evidence="15" key="1">
    <citation type="submission" date="2018-08" db="EMBL/GenBank/DDBJ databases">
        <authorList>
            <person name="Cornetti L."/>
        </authorList>
    </citation>
    <scope>NUCLEOTIDE SEQUENCE</scope>
    <source>
        <strain evidence="16">IN-PA-1</strain>
        <strain evidence="15">US-AR</strain>
    </source>
</reference>
<feature type="domain" description="Clathrin adaptor alpha/beta/gamma-adaptin appendage Ig-like subdomain" evidence="14">
    <location>
        <begin position="711"/>
        <end position="824"/>
    </location>
</feature>
<dbReference type="Pfam" id="PF02883">
    <property type="entry name" value="Alpha_adaptinC2"/>
    <property type="match status" value="1"/>
</dbReference>
<gene>
    <name evidence="15" type="primary">EOG090X0109</name>
</gene>
<feature type="region of interest" description="Disordered" evidence="13">
    <location>
        <begin position="647"/>
        <end position="674"/>
    </location>
</feature>
<dbReference type="GO" id="GO:0035615">
    <property type="term" value="F:clathrin adaptor activity"/>
    <property type="evidence" value="ECO:0007669"/>
    <property type="project" value="InterPro"/>
</dbReference>
<evidence type="ECO:0000256" key="4">
    <source>
        <dbReference type="ARBA" id="ARBA00022475"/>
    </source>
</evidence>
<dbReference type="GO" id="GO:0030122">
    <property type="term" value="C:AP-2 adaptor complex"/>
    <property type="evidence" value="ECO:0007669"/>
    <property type="project" value="InterPro"/>
</dbReference>
<feature type="binding site" evidence="12">
    <location>
        <begin position="56"/>
        <end position="60"/>
    </location>
    <ligand>
        <name>a 1,2-diacyl-sn-glycero-3-phospho-(1D-myo-inositol-3,4,5-trisphosphate)</name>
        <dbReference type="ChEBI" id="CHEBI:57836"/>
    </ligand>
</feature>
<dbReference type="InterPro" id="IPR016024">
    <property type="entry name" value="ARM-type_fold"/>
</dbReference>
<dbReference type="InterPro" id="IPR013041">
    <property type="entry name" value="Clathrin_app_Ig-like_sf"/>
</dbReference>
<dbReference type="SUPFAM" id="SSF55711">
    <property type="entry name" value="Subdomain of clathrin and coatomer appendage domain"/>
    <property type="match status" value="1"/>
</dbReference>
<feature type="compositionally biased region" description="Polar residues" evidence="13">
    <location>
        <begin position="647"/>
        <end position="661"/>
    </location>
</feature>
<keyword evidence="4" id="KW-1003">Cell membrane</keyword>